<dbReference type="AlphaFoldDB" id="A0AAN6G4S7"/>
<accession>A0AAN6G4S7</accession>
<name>A0AAN6G4S7_9BASI</name>
<keyword evidence="2" id="KW-1185">Reference proteome</keyword>
<protein>
    <submittedName>
        <fullName evidence="1">Uncharacterized protein</fullName>
    </submittedName>
</protein>
<comment type="caution">
    <text evidence="1">The sequence shown here is derived from an EMBL/GenBank/DDBJ whole genome shotgun (WGS) entry which is preliminary data.</text>
</comment>
<gene>
    <name evidence="1" type="ORF">OC842_007117</name>
</gene>
<organism evidence="1 2">
    <name type="scientific">Tilletia horrida</name>
    <dbReference type="NCBI Taxonomy" id="155126"/>
    <lineage>
        <taxon>Eukaryota</taxon>
        <taxon>Fungi</taxon>
        <taxon>Dikarya</taxon>
        <taxon>Basidiomycota</taxon>
        <taxon>Ustilaginomycotina</taxon>
        <taxon>Exobasidiomycetes</taxon>
        <taxon>Tilletiales</taxon>
        <taxon>Tilletiaceae</taxon>
        <taxon>Tilletia</taxon>
    </lineage>
</organism>
<sequence>MCHEKIYAIVCPKCEDVLSIIRRDLMGCDDDDCDSVQTNEWFTENAEVCCQHCHDDDESDPESEEEPERD</sequence>
<evidence type="ECO:0000313" key="1">
    <source>
        <dbReference type="EMBL" id="KAK0520383.1"/>
    </source>
</evidence>
<dbReference type="EMBL" id="JAPDMQ010000802">
    <property type="protein sequence ID" value="KAK0520383.1"/>
    <property type="molecule type" value="Genomic_DNA"/>
</dbReference>
<proteinExistence type="predicted"/>
<dbReference type="Proteomes" id="UP001176521">
    <property type="component" value="Unassembled WGS sequence"/>
</dbReference>
<evidence type="ECO:0000313" key="2">
    <source>
        <dbReference type="Proteomes" id="UP001176521"/>
    </source>
</evidence>
<reference evidence="1" key="1">
    <citation type="journal article" date="2023" name="PhytoFront">
        <title>Draft Genome Resources of Seven Strains of Tilletia horrida, Causal Agent of Kernel Smut of Rice.</title>
        <authorList>
            <person name="Khanal S."/>
            <person name="Antony Babu S."/>
            <person name="Zhou X.G."/>
        </authorList>
    </citation>
    <scope>NUCLEOTIDE SEQUENCE</scope>
    <source>
        <strain evidence="1">TX3</strain>
    </source>
</reference>